<sequence length="276" mass="28089">MGDFAGGVRGLAADVGAVMKLLQRLLAAAGKHVASSSGIHWVPLPAIGCALASGLLLLVSSGFQLAASNSRWITHAAGVGDYAIEDNRFDYYLAADPVILLPGTHLPFGIGMLLQAAGLTFLTAAVLMLRPRASAAVLHAQLLLGAAVAAGFALIGADSLRIAATGQISEASATDWLVVAIVFLTSPALLALGIMAWLRLPAVGIAMLFAQCASPIGYLAIAVLFAPAITGYAPYDATPGTETIVAIGSVAAGAAALLAAVQLIRKRLSGRDRNNE</sequence>
<dbReference type="EMBL" id="POAF01000007">
    <property type="protein sequence ID" value="RBL99557.1"/>
    <property type="molecule type" value="Genomic_DNA"/>
</dbReference>
<reference evidence="2 3" key="1">
    <citation type="submission" date="2018-01" db="EMBL/GenBank/DDBJ databases">
        <title>Glutamicibacter soli strain NHPC-3 Whole genome sequence and assembly.</title>
        <authorList>
            <person name="Choudhury P."/>
            <person name="Gupta D."/>
            <person name="Sengupta K."/>
            <person name="Jawed A."/>
            <person name="Sultana N."/>
            <person name="Saha P."/>
        </authorList>
    </citation>
    <scope>NUCLEOTIDE SEQUENCE [LARGE SCALE GENOMIC DNA]</scope>
    <source>
        <strain evidence="2 3">NHPC-3</strain>
    </source>
</reference>
<accession>A0A365YAB0</accession>
<feature type="transmembrane region" description="Helical" evidence="1">
    <location>
        <begin position="176"/>
        <end position="198"/>
    </location>
</feature>
<feature type="transmembrane region" description="Helical" evidence="1">
    <location>
        <begin position="41"/>
        <end position="63"/>
    </location>
</feature>
<evidence type="ECO:0000313" key="2">
    <source>
        <dbReference type="EMBL" id="RBL99557.1"/>
    </source>
</evidence>
<proteinExistence type="predicted"/>
<feature type="transmembrane region" description="Helical" evidence="1">
    <location>
        <begin position="136"/>
        <end position="156"/>
    </location>
</feature>
<keyword evidence="3" id="KW-1185">Reference proteome</keyword>
<gene>
    <name evidence="2" type="ORF">C1H84_14095</name>
</gene>
<name>A0A365YAB0_9MICC</name>
<feature type="transmembrane region" description="Helical" evidence="1">
    <location>
        <begin position="244"/>
        <end position="264"/>
    </location>
</feature>
<dbReference type="AlphaFoldDB" id="A0A365YAB0"/>
<protein>
    <submittedName>
        <fullName evidence="2">Uncharacterized protein</fullName>
    </submittedName>
</protein>
<evidence type="ECO:0000256" key="1">
    <source>
        <dbReference type="SAM" id="Phobius"/>
    </source>
</evidence>
<evidence type="ECO:0000313" key="3">
    <source>
        <dbReference type="Proteomes" id="UP000252167"/>
    </source>
</evidence>
<organism evidence="2 3">
    <name type="scientific">Glutamicibacter soli</name>
    <dbReference type="NCBI Taxonomy" id="453836"/>
    <lineage>
        <taxon>Bacteria</taxon>
        <taxon>Bacillati</taxon>
        <taxon>Actinomycetota</taxon>
        <taxon>Actinomycetes</taxon>
        <taxon>Micrococcales</taxon>
        <taxon>Micrococcaceae</taxon>
        <taxon>Glutamicibacter</taxon>
    </lineage>
</organism>
<dbReference type="Proteomes" id="UP000252167">
    <property type="component" value="Unassembled WGS sequence"/>
</dbReference>
<feature type="transmembrane region" description="Helical" evidence="1">
    <location>
        <begin position="106"/>
        <end position="129"/>
    </location>
</feature>
<keyword evidence="1" id="KW-0812">Transmembrane</keyword>
<keyword evidence="1" id="KW-1133">Transmembrane helix</keyword>
<dbReference type="RefSeq" id="WP_113607731.1">
    <property type="nucleotide sequence ID" value="NZ_POAF01000007.1"/>
</dbReference>
<keyword evidence="1" id="KW-0472">Membrane</keyword>
<feature type="transmembrane region" description="Helical" evidence="1">
    <location>
        <begin position="205"/>
        <end position="232"/>
    </location>
</feature>
<comment type="caution">
    <text evidence="2">The sequence shown here is derived from an EMBL/GenBank/DDBJ whole genome shotgun (WGS) entry which is preliminary data.</text>
</comment>